<dbReference type="Proteomes" id="UP001556692">
    <property type="component" value="Unassembled WGS sequence"/>
</dbReference>
<protein>
    <submittedName>
        <fullName evidence="3">GIY-YIG nuclease family protein</fullName>
    </submittedName>
</protein>
<accession>A0ABV3SIK1</accession>
<dbReference type="PROSITE" id="PS50164">
    <property type="entry name" value="GIY_YIG"/>
    <property type="match status" value="1"/>
</dbReference>
<evidence type="ECO:0000259" key="2">
    <source>
        <dbReference type="PROSITE" id="PS50164"/>
    </source>
</evidence>
<dbReference type="EMBL" id="JBDPGJ010000003">
    <property type="protein sequence ID" value="MEX0406592.1"/>
    <property type="molecule type" value="Genomic_DNA"/>
</dbReference>
<dbReference type="CDD" id="cd10456">
    <property type="entry name" value="GIY-YIG_UPF0213"/>
    <property type="match status" value="1"/>
</dbReference>
<sequence>MEVTVYILRCADGSYYTGLTKQEIEARVWEHNEGVYDGYTRQRRPVELVFTETYDRIIDAIERERQIKGWSRAKKEALIALDYERLPELSRNRQGTAYVKVWPPVGSTES</sequence>
<organism evidence="3 4">
    <name type="scientific">Aquibium pacificus</name>
    <dbReference type="NCBI Taxonomy" id="3153579"/>
    <lineage>
        <taxon>Bacteria</taxon>
        <taxon>Pseudomonadati</taxon>
        <taxon>Pseudomonadota</taxon>
        <taxon>Alphaproteobacteria</taxon>
        <taxon>Hyphomicrobiales</taxon>
        <taxon>Phyllobacteriaceae</taxon>
        <taxon>Aquibium</taxon>
    </lineage>
</organism>
<dbReference type="InterPro" id="IPR050190">
    <property type="entry name" value="UPF0213_domain"/>
</dbReference>
<evidence type="ECO:0000256" key="1">
    <source>
        <dbReference type="ARBA" id="ARBA00007435"/>
    </source>
</evidence>
<dbReference type="Pfam" id="PF01541">
    <property type="entry name" value="GIY-YIG"/>
    <property type="match status" value="1"/>
</dbReference>
<dbReference type="Gene3D" id="3.40.1440.10">
    <property type="entry name" value="GIY-YIG endonuclease"/>
    <property type="match status" value="1"/>
</dbReference>
<dbReference type="SUPFAM" id="SSF82771">
    <property type="entry name" value="GIY-YIG endonuclease"/>
    <property type="match status" value="1"/>
</dbReference>
<dbReference type="PANTHER" id="PTHR34477:SF1">
    <property type="entry name" value="UPF0213 PROTEIN YHBQ"/>
    <property type="match status" value="1"/>
</dbReference>
<reference evidence="3 4" key="1">
    <citation type="submission" date="2024-05" db="EMBL/GenBank/DDBJ databases">
        <authorList>
            <person name="Jiang F."/>
        </authorList>
    </citation>
    <scope>NUCLEOTIDE SEQUENCE [LARGE SCALE GENOMIC DNA]</scope>
    <source>
        <strain evidence="3 4">LZ166</strain>
    </source>
</reference>
<name>A0ABV3SIK1_9HYPH</name>
<gene>
    <name evidence="3" type="ORF">ABGN05_13020</name>
</gene>
<dbReference type="RefSeq" id="WP_367954486.1">
    <property type="nucleotide sequence ID" value="NZ_JBDPGJ010000003.1"/>
</dbReference>
<evidence type="ECO:0000313" key="3">
    <source>
        <dbReference type="EMBL" id="MEX0406592.1"/>
    </source>
</evidence>
<dbReference type="InterPro" id="IPR000305">
    <property type="entry name" value="GIY-YIG_endonuc"/>
</dbReference>
<feature type="domain" description="GIY-YIG" evidence="2">
    <location>
        <begin position="1"/>
        <end position="77"/>
    </location>
</feature>
<comment type="caution">
    <text evidence="3">The sequence shown here is derived from an EMBL/GenBank/DDBJ whole genome shotgun (WGS) entry which is preliminary data.</text>
</comment>
<keyword evidence="4" id="KW-1185">Reference proteome</keyword>
<comment type="similarity">
    <text evidence="1">Belongs to the UPF0213 family.</text>
</comment>
<dbReference type="InterPro" id="IPR035901">
    <property type="entry name" value="GIY-YIG_endonuc_sf"/>
</dbReference>
<dbReference type="PANTHER" id="PTHR34477">
    <property type="entry name" value="UPF0213 PROTEIN YHBQ"/>
    <property type="match status" value="1"/>
</dbReference>
<proteinExistence type="inferred from homology"/>
<evidence type="ECO:0000313" key="4">
    <source>
        <dbReference type="Proteomes" id="UP001556692"/>
    </source>
</evidence>